<protein>
    <submittedName>
        <fullName evidence="3">Uncharacterized protein</fullName>
    </submittedName>
</protein>
<dbReference type="AlphaFoldDB" id="A0A7R8WBL6"/>
<feature type="chain" id="PRO_5043747587" evidence="2">
    <location>
        <begin position="27"/>
        <end position="202"/>
    </location>
</feature>
<dbReference type="Gene3D" id="1.10.287.110">
    <property type="entry name" value="DnaJ domain"/>
    <property type="match status" value="1"/>
</dbReference>
<reference evidence="3" key="1">
    <citation type="submission" date="2020-11" db="EMBL/GenBank/DDBJ databases">
        <authorList>
            <person name="Tran Van P."/>
        </authorList>
    </citation>
    <scope>NUCLEOTIDE SEQUENCE</scope>
</reference>
<evidence type="ECO:0000313" key="3">
    <source>
        <dbReference type="EMBL" id="CAD7225834.1"/>
    </source>
</evidence>
<evidence type="ECO:0000256" key="1">
    <source>
        <dbReference type="SAM" id="MobiDB-lite"/>
    </source>
</evidence>
<dbReference type="EMBL" id="OB660672">
    <property type="protein sequence ID" value="CAD7225834.1"/>
    <property type="molecule type" value="Genomic_DNA"/>
</dbReference>
<dbReference type="OrthoDB" id="436519at2759"/>
<accession>A0A7R8WBL6</accession>
<dbReference type="SMART" id="SM00271">
    <property type="entry name" value="DnaJ"/>
    <property type="match status" value="1"/>
</dbReference>
<dbReference type="Pfam" id="PF00226">
    <property type="entry name" value="DnaJ"/>
    <property type="match status" value="1"/>
</dbReference>
<keyword evidence="2" id="KW-0732">Signal</keyword>
<sequence length="202" mass="23291">MAKKKSSETLQKLLWWIFFLPQMASILDSILSFDSAKEKEENDLYQILGCDSTSSLEQIQTEFKIRALKYHPDKNPGNPEAAKMFERLQFAKEVLTDPVRRDDYDKWKGSGVAIPYRDWSSLQGRMHTGLHWAAPKKERTLEAGPGSAHREKVEKECEDEEEVRDRELREAVDLHFQESSPKSAGGWSPGNRISSAFRKYQI</sequence>
<dbReference type="InterPro" id="IPR001623">
    <property type="entry name" value="DnaJ_domain"/>
</dbReference>
<name>A0A7R8WBL6_9CRUS</name>
<dbReference type="SUPFAM" id="SSF46565">
    <property type="entry name" value="Chaperone J-domain"/>
    <property type="match status" value="1"/>
</dbReference>
<dbReference type="PANTHER" id="PTHR44500:SF1">
    <property type="entry name" value="DNAJ HOMOLOG SUBFAMILY C MEMBER 12"/>
    <property type="match status" value="1"/>
</dbReference>
<feature type="compositionally biased region" description="Basic and acidic residues" evidence="1">
    <location>
        <begin position="163"/>
        <end position="176"/>
    </location>
</feature>
<dbReference type="InterPro" id="IPR036869">
    <property type="entry name" value="J_dom_sf"/>
</dbReference>
<dbReference type="PRINTS" id="PR00625">
    <property type="entry name" value="JDOMAIN"/>
</dbReference>
<proteinExistence type="predicted"/>
<dbReference type="GO" id="GO:0005737">
    <property type="term" value="C:cytoplasm"/>
    <property type="evidence" value="ECO:0007669"/>
    <property type="project" value="TreeGrafter"/>
</dbReference>
<dbReference type="InterPro" id="IPR029827">
    <property type="entry name" value="JDP1-like"/>
</dbReference>
<feature type="region of interest" description="Disordered" evidence="1">
    <location>
        <begin position="140"/>
        <end position="202"/>
    </location>
</feature>
<dbReference type="PANTHER" id="PTHR44500">
    <property type="entry name" value="DNAJ HOMOLOG SUBFAMILY C MEMBER 12"/>
    <property type="match status" value="1"/>
</dbReference>
<dbReference type="CDD" id="cd06257">
    <property type="entry name" value="DnaJ"/>
    <property type="match status" value="1"/>
</dbReference>
<feature type="signal peptide" evidence="2">
    <location>
        <begin position="1"/>
        <end position="26"/>
    </location>
</feature>
<organism evidence="3">
    <name type="scientific">Cyprideis torosa</name>
    <dbReference type="NCBI Taxonomy" id="163714"/>
    <lineage>
        <taxon>Eukaryota</taxon>
        <taxon>Metazoa</taxon>
        <taxon>Ecdysozoa</taxon>
        <taxon>Arthropoda</taxon>
        <taxon>Crustacea</taxon>
        <taxon>Oligostraca</taxon>
        <taxon>Ostracoda</taxon>
        <taxon>Podocopa</taxon>
        <taxon>Podocopida</taxon>
        <taxon>Cytherocopina</taxon>
        <taxon>Cytheroidea</taxon>
        <taxon>Cytherideidae</taxon>
        <taxon>Cyprideis</taxon>
    </lineage>
</organism>
<dbReference type="PROSITE" id="PS50076">
    <property type="entry name" value="DNAJ_2"/>
    <property type="match status" value="1"/>
</dbReference>
<evidence type="ECO:0000256" key="2">
    <source>
        <dbReference type="SAM" id="SignalP"/>
    </source>
</evidence>
<gene>
    <name evidence="3" type="ORF">CTOB1V02_LOCUS3766</name>
</gene>